<proteinExistence type="predicted"/>
<sequence length="112" mass="13354">MTIRIRRGQVFGWIYIGMSDIGVSMTMFRPINCKFIVRRARFDLEVWGNSRPPSSNAQMFTVDDHVDILAEIRCRTSELWKRRRIMMLPMFVLYTSGLFPETSRYDPELDRR</sequence>
<dbReference type="Proteomes" id="UP000807353">
    <property type="component" value="Unassembled WGS sequence"/>
</dbReference>
<gene>
    <name evidence="2" type="ORF">BDZ94DRAFT_1262928</name>
</gene>
<keyword evidence="1" id="KW-0812">Transmembrane</keyword>
<keyword evidence="1" id="KW-0472">Membrane</keyword>
<comment type="caution">
    <text evidence="2">The sequence shown here is derived from an EMBL/GenBank/DDBJ whole genome shotgun (WGS) entry which is preliminary data.</text>
</comment>
<reference evidence="2" key="1">
    <citation type="submission" date="2020-11" db="EMBL/GenBank/DDBJ databases">
        <authorList>
            <consortium name="DOE Joint Genome Institute"/>
            <person name="Ahrendt S."/>
            <person name="Riley R."/>
            <person name="Andreopoulos W."/>
            <person name="Labutti K."/>
            <person name="Pangilinan J."/>
            <person name="Ruiz-Duenas F.J."/>
            <person name="Barrasa J.M."/>
            <person name="Sanchez-Garcia M."/>
            <person name="Camarero S."/>
            <person name="Miyauchi S."/>
            <person name="Serrano A."/>
            <person name="Linde D."/>
            <person name="Babiker R."/>
            <person name="Drula E."/>
            <person name="Ayuso-Fernandez I."/>
            <person name="Pacheco R."/>
            <person name="Padilla G."/>
            <person name="Ferreira P."/>
            <person name="Barriuso J."/>
            <person name="Kellner H."/>
            <person name="Castanera R."/>
            <person name="Alfaro M."/>
            <person name="Ramirez L."/>
            <person name="Pisabarro A.G."/>
            <person name="Kuo A."/>
            <person name="Tritt A."/>
            <person name="Lipzen A."/>
            <person name="He G."/>
            <person name="Yan M."/>
            <person name="Ng V."/>
            <person name="Cullen D."/>
            <person name="Martin F."/>
            <person name="Rosso M.-N."/>
            <person name="Henrissat B."/>
            <person name="Hibbett D."/>
            <person name="Martinez A.T."/>
            <person name="Grigoriev I.V."/>
        </authorList>
    </citation>
    <scope>NUCLEOTIDE SEQUENCE</scope>
    <source>
        <strain evidence="2">CBS 247.69</strain>
    </source>
</reference>
<dbReference type="EMBL" id="MU150279">
    <property type="protein sequence ID" value="KAF9461769.1"/>
    <property type="molecule type" value="Genomic_DNA"/>
</dbReference>
<evidence type="ECO:0000313" key="3">
    <source>
        <dbReference type="Proteomes" id="UP000807353"/>
    </source>
</evidence>
<protein>
    <submittedName>
        <fullName evidence="2">Uncharacterized protein</fullName>
    </submittedName>
</protein>
<dbReference type="AlphaFoldDB" id="A0A9P6CIC9"/>
<evidence type="ECO:0000313" key="2">
    <source>
        <dbReference type="EMBL" id="KAF9461769.1"/>
    </source>
</evidence>
<organism evidence="2 3">
    <name type="scientific">Collybia nuda</name>
    <dbReference type="NCBI Taxonomy" id="64659"/>
    <lineage>
        <taxon>Eukaryota</taxon>
        <taxon>Fungi</taxon>
        <taxon>Dikarya</taxon>
        <taxon>Basidiomycota</taxon>
        <taxon>Agaricomycotina</taxon>
        <taxon>Agaricomycetes</taxon>
        <taxon>Agaricomycetidae</taxon>
        <taxon>Agaricales</taxon>
        <taxon>Tricholomatineae</taxon>
        <taxon>Clitocybaceae</taxon>
        <taxon>Collybia</taxon>
    </lineage>
</organism>
<name>A0A9P6CIC9_9AGAR</name>
<evidence type="ECO:0000256" key="1">
    <source>
        <dbReference type="SAM" id="Phobius"/>
    </source>
</evidence>
<feature type="transmembrane region" description="Helical" evidence="1">
    <location>
        <begin position="12"/>
        <end position="31"/>
    </location>
</feature>
<keyword evidence="3" id="KW-1185">Reference proteome</keyword>
<accession>A0A9P6CIC9</accession>
<keyword evidence="1" id="KW-1133">Transmembrane helix</keyword>